<protein>
    <submittedName>
        <fullName evidence="1">Uncharacterized protein</fullName>
    </submittedName>
</protein>
<evidence type="ECO:0000313" key="2">
    <source>
        <dbReference type="Proteomes" id="UP001232584"/>
    </source>
</evidence>
<keyword evidence="2" id="KW-1185">Reference proteome</keyword>
<name>A0ABU0MX50_9FIRM</name>
<organism evidence="1 2">
    <name type="scientific">Paraclostridium ghonii</name>
    <dbReference type="NCBI Taxonomy" id="29358"/>
    <lineage>
        <taxon>Bacteria</taxon>
        <taxon>Bacillati</taxon>
        <taxon>Bacillota</taxon>
        <taxon>Clostridia</taxon>
        <taxon>Peptostreptococcales</taxon>
        <taxon>Peptostreptococcaceae</taxon>
        <taxon>Paraclostridium</taxon>
    </lineage>
</organism>
<gene>
    <name evidence="1" type="ORF">QOZ92_000596</name>
</gene>
<dbReference type="RefSeq" id="WP_307502755.1">
    <property type="nucleotide sequence ID" value="NZ_BAAACE010000029.1"/>
</dbReference>
<accession>A0ABU0MX50</accession>
<sequence length="205" mass="24452">MYLENSSQWSIITFNEDLLNFVIFTGCMYNLIDDEVFSEENVRWPANIFVTDYKESDHSKLKIQWRNWFNDIISNQAVNIGQGEMFNFIEEIYDISNFKELKYVELRECCKNAYPNFIEWWKMQAGGHDALSLYEYIGGEKFSEYVEELENKLNRQAKPFKLYIELVYTGVPNVLEVNENYMVVTPNGYMGLDKEWWINRLSKLV</sequence>
<comment type="caution">
    <text evidence="1">The sequence shown here is derived from an EMBL/GenBank/DDBJ whole genome shotgun (WGS) entry which is preliminary data.</text>
</comment>
<proteinExistence type="predicted"/>
<dbReference type="Proteomes" id="UP001232584">
    <property type="component" value="Unassembled WGS sequence"/>
</dbReference>
<reference evidence="1 2" key="1">
    <citation type="submission" date="2023-07" db="EMBL/GenBank/DDBJ databases">
        <title>Genomic Encyclopedia of Type Strains, Phase IV (KMG-IV): sequencing the most valuable type-strain genomes for metagenomic binning, comparative biology and taxonomic classification.</title>
        <authorList>
            <person name="Goeker M."/>
        </authorList>
    </citation>
    <scope>NUCLEOTIDE SEQUENCE [LARGE SCALE GENOMIC DNA]</scope>
    <source>
        <strain evidence="1 2">DSM 15049</strain>
    </source>
</reference>
<evidence type="ECO:0000313" key="1">
    <source>
        <dbReference type="EMBL" id="MDQ0555483.1"/>
    </source>
</evidence>
<dbReference type="EMBL" id="JAUSWG010000002">
    <property type="protein sequence ID" value="MDQ0555483.1"/>
    <property type="molecule type" value="Genomic_DNA"/>
</dbReference>